<evidence type="ECO:0000313" key="2">
    <source>
        <dbReference type="EMBL" id="CRZ04545.1"/>
    </source>
</evidence>
<sequence length="521" mass="58117">MKQRRRRFEALSKFTDYVENPEIGADVRAKTLALLALLDDDAKRNEERIVAARTKANIMGISSQSMAKHDTNSRQRAPRQDDFGNAPLDATSTPSSRNGNNISVDMGSTKKGKRDKQKQDDPFDNEFRDDPFFENAEEPQKNKERKNVSSVDSDDNGVEKKLKKGKKKEKKLTEDMANWNLEDGDKPQSSEKSNKKSEKQHKEKALEKVDEKMDATGKVGKKERKKKKNEKDTKQQIDPPSGDEDEIGDFITAGQPKVAEIKGQAQPDAFDFMRGPPQVQQNNAFTDQALRGQQKPADTLDFFSSLNNQSMTPSNANQDEWFSDKNSRVQAPDSNQLASSSFDDMGLFESATSVTNKSTPIKISTQSVAKPSQPQDIWAALTNIDSLTKPEKDRQQQTTTAKPLGTGMGPKSYSADPNVFQQNPYANVSMGMGQQPMNNFYGNAFNGPQPNAQLGGMQYAQQTQQPMNFQGNMQQQIPNQQMPNGAFLFQQPQQNFSNSSGFGSQQQQPNPAIDFNAFVSR</sequence>
<evidence type="ECO:0000256" key="1">
    <source>
        <dbReference type="SAM" id="MobiDB-lite"/>
    </source>
</evidence>
<feature type="region of interest" description="Disordered" evidence="1">
    <location>
        <begin position="493"/>
        <end position="521"/>
    </location>
</feature>
<feature type="region of interest" description="Disordered" evidence="1">
    <location>
        <begin position="59"/>
        <end position="320"/>
    </location>
</feature>
<feature type="region of interest" description="Disordered" evidence="1">
    <location>
        <begin position="387"/>
        <end position="412"/>
    </location>
</feature>
<feature type="compositionally biased region" description="Basic residues" evidence="1">
    <location>
        <begin position="161"/>
        <end position="170"/>
    </location>
</feature>
<feature type="compositionally biased region" description="Basic residues" evidence="1">
    <location>
        <begin position="219"/>
        <end position="228"/>
    </location>
</feature>
<proteinExistence type="predicted"/>
<feature type="compositionally biased region" description="Polar residues" evidence="1">
    <location>
        <begin position="302"/>
        <end position="320"/>
    </location>
</feature>
<feature type="compositionally biased region" description="Basic and acidic residues" evidence="1">
    <location>
        <begin position="117"/>
        <end position="131"/>
    </location>
</feature>
<feature type="compositionally biased region" description="Basic and acidic residues" evidence="1">
    <location>
        <begin position="138"/>
        <end position="147"/>
    </location>
</feature>
<dbReference type="AlphaFoldDB" id="A0A0H5QR45"/>
<feature type="compositionally biased region" description="Basic and acidic residues" evidence="1">
    <location>
        <begin position="67"/>
        <end position="82"/>
    </location>
</feature>
<evidence type="ECO:0008006" key="3">
    <source>
        <dbReference type="Google" id="ProtNLM"/>
    </source>
</evidence>
<accession>A0A0H5QR45</accession>
<organism evidence="2">
    <name type="scientific">Spongospora subterranea</name>
    <dbReference type="NCBI Taxonomy" id="70186"/>
    <lineage>
        <taxon>Eukaryota</taxon>
        <taxon>Sar</taxon>
        <taxon>Rhizaria</taxon>
        <taxon>Endomyxa</taxon>
        <taxon>Phytomyxea</taxon>
        <taxon>Plasmodiophorida</taxon>
        <taxon>Plasmodiophoridae</taxon>
        <taxon>Spongospora</taxon>
    </lineage>
</organism>
<feature type="compositionally biased region" description="Low complexity" evidence="1">
    <location>
        <begin position="493"/>
        <end position="508"/>
    </location>
</feature>
<feature type="compositionally biased region" description="Polar residues" evidence="1">
    <location>
        <begin position="90"/>
        <end position="103"/>
    </location>
</feature>
<reference evidence="2" key="1">
    <citation type="submission" date="2015-04" db="EMBL/GenBank/DDBJ databases">
        <title>The genome sequence of the plant pathogenic Rhizarian Plasmodiophora brassicae reveals insights in its biotrophic life cycle and the origin of chitin synthesis.</title>
        <authorList>
            <person name="Schwelm A."/>
            <person name="Fogelqvist J."/>
            <person name="Knaust A."/>
            <person name="Julke S."/>
            <person name="Lilja T."/>
            <person name="Dhandapani V."/>
            <person name="Bonilla-Rosso G."/>
            <person name="Karlsson M."/>
            <person name="Shevchenko A."/>
            <person name="Choi S.R."/>
            <person name="Kim H.G."/>
            <person name="Park J.Y."/>
            <person name="Lim Y.P."/>
            <person name="Ludwig-Muller J."/>
            <person name="Dixelius C."/>
        </authorList>
    </citation>
    <scope>NUCLEOTIDE SEQUENCE</scope>
    <source>
        <tissue evidence="2">Potato root galls</tissue>
    </source>
</reference>
<protein>
    <recommendedName>
        <fullName evidence="3">ENTH domain-containing protein</fullName>
    </recommendedName>
</protein>
<name>A0A0H5QR45_9EUKA</name>
<dbReference type="EMBL" id="HACM01004103">
    <property type="protein sequence ID" value="CRZ04545.1"/>
    <property type="molecule type" value="Transcribed_RNA"/>
</dbReference>
<feature type="compositionally biased region" description="Basic and acidic residues" evidence="1">
    <location>
        <begin position="183"/>
        <end position="215"/>
    </location>
</feature>